<dbReference type="InterPro" id="IPR025718">
    <property type="entry name" value="SAP30_Sin3-bd"/>
</dbReference>
<dbReference type="OrthoDB" id="3361956at2759"/>
<sequence length="251" mass="26123">MAPSTAAAQGGGSVSSGAPNSLTSISRSRPQGSRKKINADDAAYHAPPSASAAGAKRAAAERADGEPRAKRKRVDATAAATAASNGGGSIAGGSSLHSQKKDQTNGEGRINLIDFSTLPSEAIFEYLVQYDLVPDVEPSPLAPDDPPPPSALLRPRSSQARRHADTASPGPAAAITPANRPRREVPARRRSARLVEDSGVEPVVPVLADVHEVHGVLAQVAQRHFREHSVREVDTLASFMCAVKAKARMAS</sequence>
<feature type="compositionally biased region" description="Basic and acidic residues" evidence="1">
    <location>
        <begin position="58"/>
        <end position="68"/>
    </location>
</feature>
<feature type="domain" description="Histone deacetylase complex subunit SAP30 Sin3 binding" evidence="2">
    <location>
        <begin position="217"/>
        <end position="244"/>
    </location>
</feature>
<dbReference type="AlphaFoldDB" id="S8E8E8"/>
<organism evidence="3 4">
    <name type="scientific">Fomitopsis schrenkii</name>
    <name type="common">Brown rot fungus</name>
    <dbReference type="NCBI Taxonomy" id="2126942"/>
    <lineage>
        <taxon>Eukaryota</taxon>
        <taxon>Fungi</taxon>
        <taxon>Dikarya</taxon>
        <taxon>Basidiomycota</taxon>
        <taxon>Agaricomycotina</taxon>
        <taxon>Agaricomycetes</taxon>
        <taxon>Polyporales</taxon>
        <taxon>Fomitopsis</taxon>
    </lineage>
</organism>
<protein>
    <recommendedName>
        <fullName evidence="2">Histone deacetylase complex subunit SAP30 Sin3 binding domain-containing protein</fullName>
    </recommendedName>
</protein>
<feature type="region of interest" description="Disordered" evidence="1">
    <location>
        <begin position="137"/>
        <end position="193"/>
    </location>
</feature>
<feature type="compositionally biased region" description="Pro residues" evidence="1">
    <location>
        <begin position="140"/>
        <end position="150"/>
    </location>
</feature>
<gene>
    <name evidence="3" type="ORF">FOMPIDRAFT_1060703</name>
</gene>
<feature type="compositionally biased region" description="Polar residues" evidence="1">
    <location>
        <begin position="19"/>
        <end position="31"/>
    </location>
</feature>
<name>S8E8E8_FOMSC</name>
<feature type="compositionally biased region" description="Low complexity" evidence="1">
    <location>
        <begin position="44"/>
        <end position="57"/>
    </location>
</feature>
<dbReference type="Pfam" id="PF13867">
    <property type="entry name" value="SAP30_Sin3_bdg"/>
    <property type="match status" value="1"/>
</dbReference>
<accession>S8E8E8</accession>
<evidence type="ECO:0000313" key="3">
    <source>
        <dbReference type="EMBL" id="EPS99628.1"/>
    </source>
</evidence>
<dbReference type="STRING" id="743788.S8E8E8"/>
<evidence type="ECO:0000256" key="1">
    <source>
        <dbReference type="SAM" id="MobiDB-lite"/>
    </source>
</evidence>
<dbReference type="eggNOG" id="ENOG502SP7B">
    <property type="taxonomic scope" value="Eukaryota"/>
</dbReference>
<keyword evidence="4" id="KW-1185">Reference proteome</keyword>
<proteinExistence type="predicted"/>
<dbReference type="EMBL" id="KE504155">
    <property type="protein sequence ID" value="EPS99628.1"/>
    <property type="molecule type" value="Genomic_DNA"/>
</dbReference>
<dbReference type="InParanoid" id="S8E8E8"/>
<dbReference type="Proteomes" id="UP000015241">
    <property type="component" value="Unassembled WGS sequence"/>
</dbReference>
<dbReference type="HOGENOM" id="CLU_080479_0_0_1"/>
<reference evidence="3 4" key="1">
    <citation type="journal article" date="2012" name="Science">
        <title>The Paleozoic origin of enzymatic lignin decomposition reconstructed from 31 fungal genomes.</title>
        <authorList>
            <person name="Floudas D."/>
            <person name="Binder M."/>
            <person name="Riley R."/>
            <person name="Barry K."/>
            <person name="Blanchette R.A."/>
            <person name="Henrissat B."/>
            <person name="Martinez A.T."/>
            <person name="Otillar R."/>
            <person name="Spatafora J.W."/>
            <person name="Yadav J.S."/>
            <person name="Aerts A."/>
            <person name="Benoit I."/>
            <person name="Boyd A."/>
            <person name="Carlson A."/>
            <person name="Copeland A."/>
            <person name="Coutinho P.M."/>
            <person name="de Vries R.P."/>
            <person name="Ferreira P."/>
            <person name="Findley K."/>
            <person name="Foster B."/>
            <person name="Gaskell J."/>
            <person name="Glotzer D."/>
            <person name="Gorecki P."/>
            <person name="Heitman J."/>
            <person name="Hesse C."/>
            <person name="Hori C."/>
            <person name="Igarashi K."/>
            <person name="Jurgens J.A."/>
            <person name="Kallen N."/>
            <person name="Kersten P."/>
            <person name="Kohler A."/>
            <person name="Kuees U."/>
            <person name="Kumar T.K.A."/>
            <person name="Kuo A."/>
            <person name="LaButti K."/>
            <person name="Larrondo L.F."/>
            <person name="Lindquist E."/>
            <person name="Ling A."/>
            <person name="Lombard V."/>
            <person name="Lucas S."/>
            <person name="Lundell T."/>
            <person name="Martin R."/>
            <person name="McLaughlin D.J."/>
            <person name="Morgenstern I."/>
            <person name="Morin E."/>
            <person name="Murat C."/>
            <person name="Nagy L.G."/>
            <person name="Nolan M."/>
            <person name="Ohm R.A."/>
            <person name="Patyshakuliyeva A."/>
            <person name="Rokas A."/>
            <person name="Ruiz-Duenas F.J."/>
            <person name="Sabat G."/>
            <person name="Salamov A."/>
            <person name="Samejima M."/>
            <person name="Schmutz J."/>
            <person name="Slot J.C."/>
            <person name="St John F."/>
            <person name="Stenlid J."/>
            <person name="Sun H."/>
            <person name="Sun S."/>
            <person name="Syed K."/>
            <person name="Tsang A."/>
            <person name="Wiebenga A."/>
            <person name="Young D."/>
            <person name="Pisabarro A."/>
            <person name="Eastwood D.C."/>
            <person name="Martin F."/>
            <person name="Cullen D."/>
            <person name="Grigoriev I.V."/>
            <person name="Hibbett D.S."/>
        </authorList>
    </citation>
    <scope>NUCLEOTIDE SEQUENCE</scope>
    <source>
        <strain evidence="4">FP-58527</strain>
    </source>
</reference>
<feature type="region of interest" description="Disordered" evidence="1">
    <location>
        <begin position="1"/>
        <end position="104"/>
    </location>
</feature>
<evidence type="ECO:0000313" key="4">
    <source>
        <dbReference type="Proteomes" id="UP000015241"/>
    </source>
</evidence>
<evidence type="ECO:0000259" key="2">
    <source>
        <dbReference type="Pfam" id="PF13867"/>
    </source>
</evidence>